<dbReference type="PANTHER" id="PTHR30441:SF8">
    <property type="entry name" value="DUF748 DOMAIN-CONTAINING PROTEIN"/>
    <property type="match status" value="1"/>
</dbReference>
<dbReference type="EMBL" id="BMEO01000003">
    <property type="protein sequence ID" value="GGF89440.1"/>
    <property type="molecule type" value="Genomic_DNA"/>
</dbReference>
<dbReference type="RefSeq" id="WP_188364433.1">
    <property type="nucleotide sequence ID" value="NZ_BAABJF010000004.1"/>
</dbReference>
<dbReference type="GO" id="GO:0090313">
    <property type="term" value="P:regulation of protein targeting to membrane"/>
    <property type="evidence" value="ECO:0007669"/>
    <property type="project" value="TreeGrafter"/>
</dbReference>
<keyword evidence="1" id="KW-0472">Membrane</keyword>
<reference evidence="2" key="2">
    <citation type="submission" date="2020-09" db="EMBL/GenBank/DDBJ databases">
        <authorList>
            <person name="Sun Q."/>
            <person name="Zhou Y."/>
        </authorList>
    </citation>
    <scope>NUCLEOTIDE SEQUENCE</scope>
    <source>
        <strain evidence="2">CGMCC 1.12181</strain>
    </source>
</reference>
<proteinExistence type="predicted"/>
<protein>
    <recommendedName>
        <fullName evidence="4">AsmA family protein</fullName>
    </recommendedName>
</protein>
<dbReference type="GO" id="GO:0005886">
    <property type="term" value="C:plasma membrane"/>
    <property type="evidence" value="ECO:0007669"/>
    <property type="project" value="TreeGrafter"/>
</dbReference>
<gene>
    <name evidence="2" type="ORF">GCM10011365_08300</name>
</gene>
<accession>A0A917CJ91</accession>
<reference evidence="2" key="1">
    <citation type="journal article" date="2014" name="Int. J. Syst. Evol. Microbiol.">
        <title>Complete genome sequence of Corynebacterium casei LMG S-19264T (=DSM 44701T), isolated from a smear-ripened cheese.</title>
        <authorList>
            <consortium name="US DOE Joint Genome Institute (JGI-PGF)"/>
            <person name="Walter F."/>
            <person name="Albersmeier A."/>
            <person name="Kalinowski J."/>
            <person name="Ruckert C."/>
        </authorList>
    </citation>
    <scope>NUCLEOTIDE SEQUENCE</scope>
    <source>
        <strain evidence="2">CGMCC 1.12181</strain>
    </source>
</reference>
<dbReference type="InterPro" id="IPR008023">
    <property type="entry name" value="DUF748"/>
</dbReference>
<organism evidence="2 3">
    <name type="scientific">Marinicella pacifica</name>
    <dbReference type="NCBI Taxonomy" id="1171543"/>
    <lineage>
        <taxon>Bacteria</taxon>
        <taxon>Pseudomonadati</taxon>
        <taxon>Pseudomonadota</taxon>
        <taxon>Gammaproteobacteria</taxon>
        <taxon>Lysobacterales</taxon>
        <taxon>Marinicellaceae</taxon>
        <taxon>Marinicella</taxon>
    </lineage>
</organism>
<evidence type="ECO:0000313" key="2">
    <source>
        <dbReference type="EMBL" id="GGF89440.1"/>
    </source>
</evidence>
<name>A0A917CJ91_9GAMM</name>
<keyword evidence="1" id="KW-0812">Transmembrane</keyword>
<dbReference type="Pfam" id="PF05359">
    <property type="entry name" value="DUF748"/>
    <property type="match status" value="1"/>
</dbReference>
<evidence type="ECO:0008006" key="4">
    <source>
        <dbReference type="Google" id="ProtNLM"/>
    </source>
</evidence>
<sequence>MTRRSTKRRKIVLSAFVVGLILYCVALLWLLPGLLKSPINAQLKQNHLKINYQHLWINPLTLDIHLRETTLEDLSGHSILDAQKMTIDWQLWPLLNRHININHLLLKEATLNLHLNADNQLIRPALNPPSGDSQWQFSPGRIEVIDSSLYLQRDQQTLQIHHINLKLNMANLLDSTQTSNQPLLRFETDPGGEFLLEQNAQNKGFHWQIYNWPLAQLAPWFNVGIELNGKFTASGSLTWSSGQLPVIKVEDSTLNIVQLRRPPFGVQQANIKANNIQIDINTQQLDIENISANGGELTVQADPLDFSNLINPPQASDNLWQLRLNALALLDWQITLQDKHPTIKSHVEHFILETENQQQNINAAFEVTEPFNHAVKMNLHGPINPVLLQGTIQADELALERLNPWLKALDTWQFEHGRLTVDSRFCLYNEGFYTQGKWSLPRVSAFSADQRIETTQTSLQSIGLQFDEKILTLNNMHSETLDVFLTTPDLNNPIIQDINHAPPVTENLWRVVIGDVLNRGCEIKPL</sequence>
<dbReference type="PANTHER" id="PTHR30441">
    <property type="entry name" value="DUF748 DOMAIN-CONTAINING PROTEIN"/>
    <property type="match status" value="1"/>
</dbReference>
<dbReference type="Proteomes" id="UP000605253">
    <property type="component" value="Unassembled WGS sequence"/>
</dbReference>
<keyword evidence="1" id="KW-1133">Transmembrane helix</keyword>
<feature type="transmembrane region" description="Helical" evidence="1">
    <location>
        <begin position="12"/>
        <end position="35"/>
    </location>
</feature>
<evidence type="ECO:0000256" key="1">
    <source>
        <dbReference type="SAM" id="Phobius"/>
    </source>
</evidence>
<dbReference type="InterPro" id="IPR052894">
    <property type="entry name" value="AsmA-related"/>
</dbReference>
<dbReference type="AlphaFoldDB" id="A0A917CJ91"/>
<keyword evidence="3" id="KW-1185">Reference proteome</keyword>
<comment type="caution">
    <text evidence="2">The sequence shown here is derived from an EMBL/GenBank/DDBJ whole genome shotgun (WGS) entry which is preliminary data.</text>
</comment>
<evidence type="ECO:0000313" key="3">
    <source>
        <dbReference type="Proteomes" id="UP000605253"/>
    </source>
</evidence>